<name>A0A183JZG2_9TREM</name>
<dbReference type="Gene3D" id="1.10.10.60">
    <property type="entry name" value="Homeodomain-like"/>
    <property type="match status" value="1"/>
</dbReference>
<keyword evidence="3" id="KW-0238">DNA-binding</keyword>
<evidence type="ECO:0000259" key="4">
    <source>
        <dbReference type="Pfam" id="PF00046"/>
    </source>
</evidence>
<evidence type="ECO:0000313" key="6">
    <source>
        <dbReference type="Proteomes" id="UP000279833"/>
    </source>
</evidence>
<keyword evidence="3" id="KW-0539">Nucleus</keyword>
<dbReference type="InterPro" id="IPR009057">
    <property type="entry name" value="Homeodomain-like_sf"/>
</dbReference>
<dbReference type="GO" id="GO:0005634">
    <property type="term" value="C:nucleus"/>
    <property type="evidence" value="ECO:0007669"/>
    <property type="project" value="UniProtKB-SubCell"/>
</dbReference>
<dbReference type="GO" id="GO:0000981">
    <property type="term" value="F:DNA-binding transcription factor activity, RNA polymerase II-specific"/>
    <property type="evidence" value="ECO:0007669"/>
    <property type="project" value="TreeGrafter"/>
</dbReference>
<comment type="subcellular location">
    <subcellularLocation>
        <location evidence="1 3">Nucleus</location>
    </subcellularLocation>
</comment>
<evidence type="ECO:0000313" key="5">
    <source>
        <dbReference type="EMBL" id="VDP29322.1"/>
    </source>
</evidence>
<reference evidence="5 6" key="2">
    <citation type="submission" date="2018-11" db="EMBL/GenBank/DDBJ databases">
        <authorList>
            <consortium name="Pathogen Informatics"/>
        </authorList>
    </citation>
    <scope>NUCLEOTIDE SEQUENCE [LARGE SCALE GENOMIC DNA]</scope>
    <source>
        <strain evidence="5">Dakar</strain>
        <strain evidence="6">Dakar, Senegal</strain>
    </source>
</reference>
<keyword evidence="6" id="KW-1185">Reference proteome</keyword>
<dbReference type="PANTHER" id="PTHR45874:SF4">
    <property type="entry name" value="HOMEOBOX PROTEIN ABDOMINAL-B"/>
    <property type="match status" value="1"/>
</dbReference>
<dbReference type="AlphaFoldDB" id="A0A183JZG2"/>
<reference evidence="7" key="1">
    <citation type="submission" date="2016-06" db="UniProtKB">
        <authorList>
            <consortium name="WormBaseParasite"/>
        </authorList>
    </citation>
    <scope>IDENTIFICATION</scope>
</reference>
<dbReference type="InterPro" id="IPR046333">
    <property type="entry name" value="HXA10/ABDB-like"/>
</dbReference>
<dbReference type="GO" id="GO:0000978">
    <property type="term" value="F:RNA polymerase II cis-regulatory region sequence-specific DNA binding"/>
    <property type="evidence" value="ECO:0007669"/>
    <property type="project" value="TreeGrafter"/>
</dbReference>
<gene>
    <name evidence="5" type="ORF">SCUD_LOCUS8120</name>
</gene>
<evidence type="ECO:0000256" key="1">
    <source>
        <dbReference type="ARBA" id="ARBA00004123"/>
    </source>
</evidence>
<organism evidence="7">
    <name type="scientific">Schistosoma curassoni</name>
    <dbReference type="NCBI Taxonomy" id="6186"/>
    <lineage>
        <taxon>Eukaryota</taxon>
        <taxon>Metazoa</taxon>
        <taxon>Spiralia</taxon>
        <taxon>Lophotrochozoa</taxon>
        <taxon>Platyhelminthes</taxon>
        <taxon>Trematoda</taxon>
        <taxon>Digenea</taxon>
        <taxon>Strigeidida</taxon>
        <taxon>Schistosomatoidea</taxon>
        <taxon>Schistosomatidae</taxon>
        <taxon>Schistosoma</taxon>
    </lineage>
</organism>
<evidence type="ECO:0000313" key="7">
    <source>
        <dbReference type="WBParaSite" id="SCUD_0000812001-mRNA-1"/>
    </source>
</evidence>
<dbReference type="STRING" id="6186.A0A183JZG2"/>
<dbReference type="Proteomes" id="UP000279833">
    <property type="component" value="Unassembled WGS sequence"/>
</dbReference>
<sequence>MVLENEFMGNAYITRQKRWEISCKLHLTERQVSNE</sequence>
<comment type="similarity">
    <text evidence="2">Belongs to the Abd-B homeobox family.</text>
</comment>
<dbReference type="WBParaSite" id="SCUD_0000812001-mRNA-1">
    <property type="protein sequence ID" value="SCUD_0000812001-mRNA-1"/>
    <property type="gene ID" value="SCUD_0000812001"/>
</dbReference>
<evidence type="ECO:0000256" key="3">
    <source>
        <dbReference type="RuleBase" id="RU000682"/>
    </source>
</evidence>
<feature type="domain" description="Homeobox" evidence="4">
    <location>
        <begin position="2"/>
        <end position="33"/>
    </location>
</feature>
<dbReference type="Pfam" id="PF00046">
    <property type="entry name" value="Homeodomain"/>
    <property type="match status" value="1"/>
</dbReference>
<accession>A0A183JZG2</accession>
<dbReference type="SUPFAM" id="SSF46689">
    <property type="entry name" value="Homeodomain-like"/>
    <property type="match status" value="1"/>
</dbReference>
<evidence type="ECO:0000256" key="2">
    <source>
        <dbReference type="ARBA" id="ARBA00006317"/>
    </source>
</evidence>
<proteinExistence type="inferred from homology"/>
<keyword evidence="3" id="KW-0371">Homeobox</keyword>
<dbReference type="PANTHER" id="PTHR45874">
    <property type="entry name" value="HOMEOBOX PROTEIN ABDOMINAL-B"/>
    <property type="match status" value="1"/>
</dbReference>
<protein>
    <submittedName>
        <fullName evidence="7">Homeobox domain-containing protein</fullName>
    </submittedName>
</protein>
<dbReference type="EMBL" id="UZAK01032608">
    <property type="protein sequence ID" value="VDP29322.1"/>
    <property type="molecule type" value="Genomic_DNA"/>
</dbReference>
<dbReference type="CDD" id="cd00086">
    <property type="entry name" value="homeodomain"/>
    <property type="match status" value="1"/>
</dbReference>
<dbReference type="InterPro" id="IPR001356">
    <property type="entry name" value="HD"/>
</dbReference>